<dbReference type="InterPro" id="IPR001789">
    <property type="entry name" value="Sig_transdc_resp-reg_receiver"/>
</dbReference>
<organism evidence="5">
    <name type="scientific">freshwater metagenome</name>
    <dbReference type="NCBI Taxonomy" id="449393"/>
    <lineage>
        <taxon>unclassified sequences</taxon>
        <taxon>metagenomes</taxon>
        <taxon>ecological metagenomes</taxon>
    </lineage>
</organism>
<dbReference type="InterPro" id="IPR039420">
    <property type="entry name" value="WalR-like"/>
</dbReference>
<evidence type="ECO:0000313" key="5">
    <source>
        <dbReference type="EMBL" id="CAB4742620.1"/>
    </source>
</evidence>
<dbReference type="PROSITE" id="PS50110">
    <property type="entry name" value="RESPONSE_REGULATORY"/>
    <property type="match status" value="1"/>
</dbReference>
<protein>
    <submittedName>
        <fullName evidence="5">Unannotated protein</fullName>
    </submittedName>
</protein>
<dbReference type="InterPro" id="IPR000792">
    <property type="entry name" value="Tscrpt_reg_LuxR_C"/>
</dbReference>
<keyword evidence="1" id="KW-0238">DNA-binding</keyword>
<dbReference type="InterPro" id="IPR036388">
    <property type="entry name" value="WH-like_DNA-bd_sf"/>
</dbReference>
<dbReference type="SMART" id="SM00448">
    <property type="entry name" value="REC"/>
    <property type="match status" value="1"/>
</dbReference>
<dbReference type="GO" id="GO:0000160">
    <property type="term" value="P:phosphorelay signal transduction system"/>
    <property type="evidence" value="ECO:0007669"/>
    <property type="project" value="InterPro"/>
</dbReference>
<dbReference type="SMART" id="SM00421">
    <property type="entry name" value="HTH_LUXR"/>
    <property type="match status" value="1"/>
</dbReference>
<proteinExistence type="predicted"/>
<dbReference type="PANTHER" id="PTHR43214">
    <property type="entry name" value="TWO-COMPONENT RESPONSE REGULATOR"/>
    <property type="match status" value="1"/>
</dbReference>
<dbReference type="GO" id="GO:0003677">
    <property type="term" value="F:DNA binding"/>
    <property type="evidence" value="ECO:0007669"/>
    <property type="project" value="UniProtKB-KW"/>
</dbReference>
<dbReference type="Gene3D" id="1.10.10.10">
    <property type="entry name" value="Winged helix-like DNA-binding domain superfamily/Winged helix DNA-binding domain"/>
    <property type="match status" value="1"/>
</dbReference>
<name>A0A6J6T645_9ZZZZ</name>
<dbReference type="EMBL" id="CAEZWQ010000050">
    <property type="protein sequence ID" value="CAB4661269.1"/>
    <property type="molecule type" value="Genomic_DNA"/>
</dbReference>
<evidence type="ECO:0000313" key="3">
    <source>
        <dbReference type="EMBL" id="CAB4600819.1"/>
    </source>
</evidence>
<dbReference type="SUPFAM" id="SSF52172">
    <property type="entry name" value="CheY-like"/>
    <property type="match status" value="1"/>
</dbReference>
<dbReference type="InterPro" id="IPR016032">
    <property type="entry name" value="Sig_transdc_resp-reg_C-effctor"/>
</dbReference>
<evidence type="ECO:0000259" key="2">
    <source>
        <dbReference type="PROSITE" id="PS50110"/>
    </source>
</evidence>
<dbReference type="Pfam" id="PF00196">
    <property type="entry name" value="GerE"/>
    <property type="match status" value="1"/>
</dbReference>
<accession>A0A6J6T645</accession>
<dbReference type="InterPro" id="IPR011006">
    <property type="entry name" value="CheY-like_superfamily"/>
</dbReference>
<dbReference type="EMBL" id="CAEZZB010000028">
    <property type="protein sequence ID" value="CAB4742620.1"/>
    <property type="molecule type" value="Genomic_DNA"/>
</dbReference>
<feature type="domain" description="Response regulatory" evidence="2">
    <location>
        <begin position="5"/>
        <end position="124"/>
    </location>
</feature>
<gene>
    <name evidence="3" type="ORF">UFOPK1795_01170</name>
    <name evidence="4" type="ORF">UFOPK2275_00553</name>
    <name evidence="5" type="ORF">UFOPK2816_00381</name>
</gene>
<dbReference type="SUPFAM" id="SSF46894">
    <property type="entry name" value="C-terminal effector domain of the bipartite response regulators"/>
    <property type="match status" value="1"/>
</dbReference>
<reference evidence="5" key="1">
    <citation type="submission" date="2020-05" db="EMBL/GenBank/DDBJ databases">
        <authorList>
            <person name="Chiriac C."/>
            <person name="Salcher M."/>
            <person name="Ghai R."/>
            <person name="Kavagutti S V."/>
        </authorList>
    </citation>
    <scope>NUCLEOTIDE SEQUENCE</scope>
</reference>
<evidence type="ECO:0000313" key="4">
    <source>
        <dbReference type="EMBL" id="CAB4661269.1"/>
    </source>
</evidence>
<dbReference type="GO" id="GO:0006355">
    <property type="term" value="P:regulation of DNA-templated transcription"/>
    <property type="evidence" value="ECO:0007669"/>
    <property type="project" value="InterPro"/>
</dbReference>
<dbReference type="Gene3D" id="3.40.50.2300">
    <property type="match status" value="1"/>
</dbReference>
<sequence length="219" mass="23961">MPENRIIVVEDDTFTRSTVCAALKLHGFVVVAESESASAALELTSKLLPSVALLDLDLGKGPTGVDLAHGLRKIKHDIGIVFLTSYDDPRLLRQNLPALPLGSQYLVKKSITDILTVTRAIRKAQRVGQELNRTSTPARSIPGNQSSILSSVQIETLRLVSEGLTNSEIAKLRDISEKSVEQTINRIVKALELPKNPSHNQRVHLARVFFRMSGAPPSE</sequence>
<dbReference type="AlphaFoldDB" id="A0A6J6T645"/>
<dbReference type="EMBL" id="CAEZUG010000087">
    <property type="protein sequence ID" value="CAB4600819.1"/>
    <property type="molecule type" value="Genomic_DNA"/>
</dbReference>
<dbReference type="Pfam" id="PF00072">
    <property type="entry name" value="Response_reg"/>
    <property type="match status" value="1"/>
</dbReference>
<evidence type="ECO:0000256" key="1">
    <source>
        <dbReference type="ARBA" id="ARBA00023125"/>
    </source>
</evidence>